<dbReference type="PANTHER" id="PTHR43386">
    <property type="entry name" value="OLIGOPEPTIDE TRANSPORT SYSTEM PERMEASE PROTEIN APPC"/>
    <property type="match status" value="1"/>
</dbReference>
<proteinExistence type="inferred from homology"/>
<evidence type="ECO:0000256" key="6">
    <source>
        <dbReference type="ARBA" id="ARBA00023136"/>
    </source>
</evidence>
<dbReference type="InterPro" id="IPR050366">
    <property type="entry name" value="BP-dependent_transpt_permease"/>
</dbReference>
<protein>
    <submittedName>
        <fullName evidence="10">Peptide ABC transporter permease</fullName>
    </submittedName>
</protein>
<feature type="domain" description="ABC transmembrane type-1" evidence="9">
    <location>
        <begin position="87"/>
        <end position="276"/>
    </location>
</feature>
<evidence type="ECO:0000256" key="7">
    <source>
        <dbReference type="RuleBase" id="RU363032"/>
    </source>
</evidence>
<keyword evidence="2 7" id="KW-0813">Transport</keyword>
<feature type="transmembrane region" description="Helical" evidence="7">
    <location>
        <begin position="252"/>
        <end position="275"/>
    </location>
</feature>
<dbReference type="InterPro" id="IPR000515">
    <property type="entry name" value="MetI-like"/>
</dbReference>
<dbReference type="SUPFAM" id="SSF161098">
    <property type="entry name" value="MetI-like"/>
    <property type="match status" value="1"/>
</dbReference>
<evidence type="ECO:0000259" key="9">
    <source>
        <dbReference type="PROSITE" id="PS50928"/>
    </source>
</evidence>
<feature type="transmembrane region" description="Helical" evidence="7">
    <location>
        <begin position="133"/>
        <end position="159"/>
    </location>
</feature>
<dbReference type="Proteomes" id="UP000613840">
    <property type="component" value="Unassembled WGS sequence"/>
</dbReference>
<dbReference type="GO" id="GO:0055085">
    <property type="term" value="P:transmembrane transport"/>
    <property type="evidence" value="ECO:0007669"/>
    <property type="project" value="InterPro"/>
</dbReference>
<evidence type="ECO:0000256" key="4">
    <source>
        <dbReference type="ARBA" id="ARBA00022692"/>
    </source>
</evidence>
<dbReference type="CDD" id="cd06261">
    <property type="entry name" value="TM_PBP2"/>
    <property type="match status" value="1"/>
</dbReference>
<comment type="similarity">
    <text evidence="7">Belongs to the binding-protein-dependent transport system permease family.</text>
</comment>
<keyword evidence="4 7" id="KW-0812">Transmembrane</keyword>
<dbReference type="GO" id="GO:0005886">
    <property type="term" value="C:plasma membrane"/>
    <property type="evidence" value="ECO:0007669"/>
    <property type="project" value="UniProtKB-SubCell"/>
</dbReference>
<dbReference type="EMBL" id="BMMZ01000002">
    <property type="protein sequence ID" value="GGL51921.1"/>
    <property type="molecule type" value="Genomic_DNA"/>
</dbReference>
<name>A0A917S1G4_9ACTN</name>
<sequence>MTAVSLLPDNQSGTDSGPVRRRANPTLVAGAVLVGLVVLACVVSFFWLPYDPTAVDVTIRLRGPSGLHWLGTDSFGHDIASVIIAGSRTTLLVGVVAVAVAAVIGVPIGIVAGSSGYRADTWLMRWNDIMQAFPALLLAITFGAIWGGSAVTAMFALGIGTAPAFARVTRSGTLQVMSREYILAARASGRGWWFTAVRHILPNVGGVLIVQASVNFAVAVLAEAALSYLGLGTPAPTPSWGRMLQESQTYVFSDPLLIVWPGCAIALTVLGFNLLGDGLRDVLDPRLEREG</sequence>
<keyword evidence="11" id="KW-1185">Reference proteome</keyword>
<keyword evidence="5 7" id="KW-1133">Transmembrane helix</keyword>
<dbReference type="Pfam" id="PF00528">
    <property type="entry name" value="BPD_transp_1"/>
    <property type="match status" value="1"/>
</dbReference>
<evidence type="ECO:0000313" key="11">
    <source>
        <dbReference type="Proteomes" id="UP000613840"/>
    </source>
</evidence>
<dbReference type="Gene3D" id="1.10.3720.10">
    <property type="entry name" value="MetI-like"/>
    <property type="match status" value="1"/>
</dbReference>
<dbReference type="PROSITE" id="PS50928">
    <property type="entry name" value="ABC_TM1"/>
    <property type="match status" value="1"/>
</dbReference>
<evidence type="ECO:0000256" key="8">
    <source>
        <dbReference type="SAM" id="MobiDB-lite"/>
    </source>
</evidence>
<feature type="transmembrane region" description="Helical" evidence="7">
    <location>
        <begin position="27"/>
        <end position="48"/>
    </location>
</feature>
<accession>A0A917S1G4</accession>
<dbReference type="InterPro" id="IPR035906">
    <property type="entry name" value="MetI-like_sf"/>
</dbReference>
<evidence type="ECO:0000256" key="1">
    <source>
        <dbReference type="ARBA" id="ARBA00004651"/>
    </source>
</evidence>
<dbReference type="AlphaFoldDB" id="A0A917S1G4"/>
<feature type="region of interest" description="Disordered" evidence="8">
    <location>
        <begin position="1"/>
        <end position="20"/>
    </location>
</feature>
<comment type="subcellular location">
    <subcellularLocation>
        <location evidence="1 7">Cell membrane</location>
        <topology evidence="1 7">Multi-pass membrane protein</topology>
    </subcellularLocation>
</comment>
<evidence type="ECO:0000256" key="2">
    <source>
        <dbReference type="ARBA" id="ARBA00022448"/>
    </source>
</evidence>
<organism evidence="10 11">
    <name type="scientific">Microlunatus endophyticus</name>
    <dbReference type="NCBI Taxonomy" id="1716077"/>
    <lineage>
        <taxon>Bacteria</taxon>
        <taxon>Bacillati</taxon>
        <taxon>Actinomycetota</taxon>
        <taxon>Actinomycetes</taxon>
        <taxon>Propionibacteriales</taxon>
        <taxon>Propionibacteriaceae</taxon>
        <taxon>Microlunatus</taxon>
    </lineage>
</organism>
<dbReference type="PANTHER" id="PTHR43386:SF25">
    <property type="entry name" value="PEPTIDE ABC TRANSPORTER PERMEASE PROTEIN"/>
    <property type="match status" value="1"/>
</dbReference>
<reference evidence="10" key="1">
    <citation type="journal article" date="2014" name="Int. J. Syst. Evol. Microbiol.">
        <title>Complete genome sequence of Corynebacterium casei LMG S-19264T (=DSM 44701T), isolated from a smear-ripened cheese.</title>
        <authorList>
            <consortium name="US DOE Joint Genome Institute (JGI-PGF)"/>
            <person name="Walter F."/>
            <person name="Albersmeier A."/>
            <person name="Kalinowski J."/>
            <person name="Ruckert C."/>
        </authorList>
    </citation>
    <scope>NUCLEOTIDE SEQUENCE</scope>
    <source>
        <strain evidence="10">CGMCC 4.7306</strain>
    </source>
</reference>
<feature type="transmembrane region" description="Helical" evidence="7">
    <location>
        <begin position="91"/>
        <end position="112"/>
    </location>
</feature>
<evidence type="ECO:0000256" key="3">
    <source>
        <dbReference type="ARBA" id="ARBA00022475"/>
    </source>
</evidence>
<reference evidence="10" key="2">
    <citation type="submission" date="2020-09" db="EMBL/GenBank/DDBJ databases">
        <authorList>
            <person name="Sun Q."/>
            <person name="Zhou Y."/>
        </authorList>
    </citation>
    <scope>NUCLEOTIDE SEQUENCE</scope>
    <source>
        <strain evidence="10">CGMCC 4.7306</strain>
    </source>
</reference>
<keyword evidence="6 7" id="KW-0472">Membrane</keyword>
<comment type="caution">
    <text evidence="10">The sequence shown here is derived from an EMBL/GenBank/DDBJ whole genome shotgun (WGS) entry which is preliminary data.</text>
</comment>
<gene>
    <name evidence="10" type="ORF">GCM10011575_07750</name>
</gene>
<evidence type="ECO:0000256" key="5">
    <source>
        <dbReference type="ARBA" id="ARBA00022989"/>
    </source>
</evidence>
<feature type="transmembrane region" description="Helical" evidence="7">
    <location>
        <begin position="208"/>
        <end position="231"/>
    </location>
</feature>
<dbReference type="RefSeq" id="WP_188893885.1">
    <property type="nucleotide sequence ID" value="NZ_BMMZ01000002.1"/>
</dbReference>
<keyword evidence="3" id="KW-1003">Cell membrane</keyword>
<evidence type="ECO:0000313" key="10">
    <source>
        <dbReference type="EMBL" id="GGL51921.1"/>
    </source>
</evidence>